<dbReference type="RefSeq" id="WP_043674731.1">
    <property type="nucleotide sequence ID" value="NZ_BDCI01000040.1"/>
</dbReference>
<dbReference type="PANTHER" id="PTHR43639">
    <property type="entry name" value="OXIDOREDUCTASE, SHORT-CHAIN DEHYDROGENASE/REDUCTASE FAMILY (AFU_ORTHOLOGUE AFUA_5G02870)"/>
    <property type="match status" value="1"/>
</dbReference>
<gene>
    <name evidence="3" type="ORF">FG87_24170</name>
</gene>
<evidence type="ECO:0000256" key="2">
    <source>
        <dbReference type="ARBA" id="ARBA00023002"/>
    </source>
</evidence>
<proteinExistence type="inferred from homology"/>
<protein>
    <submittedName>
        <fullName evidence="3">Short-chain dehydrogenase</fullName>
    </submittedName>
</protein>
<sequence>MSKLQGKAALVTGSSRGIGRGIACRLARDGALVAVHYSTDEVAGKETVRQIESAGGCAFLVQADLATTEAIPELFAALEVELRVRTGAPTLDILVNNAAHTGFEVATPEDVTPELFDRTIAVNARAPFYLTLRALRLMPEGGRIVNISSGLTRTSFPSQICDAMSKGALEQITVQLARYVAPRGITINTVAPGVTDTGGPVFADPAAVAELAEWSAFNRVGEVGDIADVVAFLASDDARWVTGSYIDATGGTLL</sequence>
<evidence type="ECO:0000313" key="4">
    <source>
        <dbReference type="Proteomes" id="UP000031364"/>
    </source>
</evidence>
<accession>A0ABR4ZB44</accession>
<comment type="caution">
    <text evidence="3">The sequence shown here is derived from an EMBL/GenBank/DDBJ whole genome shotgun (WGS) entry which is preliminary data.</text>
</comment>
<dbReference type="Gene3D" id="3.40.50.720">
    <property type="entry name" value="NAD(P)-binding Rossmann-like Domain"/>
    <property type="match status" value="1"/>
</dbReference>
<dbReference type="PANTHER" id="PTHR43639:SF1">
    <property type="entry name" value="SHORT-CHAIN DEHYDROGENASE_REDUCTASE FAMILY PROTEIN"/>
    <property type="match status" value="1"/>
</dbReference>
<dbReference type="InterPro" id="IPR036291">
    <property type="entry name" value="NAD(P)-bd_dom_sf"/>
</dbReference>
<evidence type="ECO:0000256" key="1">
    <source>
        <dbReference type="ARBA" id="ARBA00006484"/>
    </source>
</evidence>
<evidence type="ECO:0000313" key="3">
    <source>
        <dbReference type="EMBL" id="KIA62571.1"/>
    </source>
</evidence>
<dbReference type="InterPro" id="IPR002347">
    <property type="entry name" value="SDR_fam"/>
</dbReference>
<keyword evidence="2" id="KW-0560">Oxidoreductase</keyword>
<dbReference type="EMBL" id="JNFP01000030">
    <property type="protein sequence ID" value="KIA62571.1"/>
    <property type="molecule type" value="Genomic_DNA"/>
</dbReference>
<name>A0ABR4ZB44_9NOCA</name>
<dbReference type="SUPFAM" id="SSF51735">
    <property type="entry name" value="NAD(P)-binding Rossmann-fold domains"/>
    <property type="match status" value="1"/>
</dbReference>
<dbReference type="Proteomes" id="UP000031364">
    <property type="component" value="Unassembled WGS sequence"/>
</dbReference>
<reference evidence="3 4" key="1">
    <citation type="journal article" date="2014" name="Int. J. Syst. Evol. Microbiol.">
        <title>Nocardia vulneris sp. nov., isolated from wounds of human patients in North America.</title>
        <authorList>
            <person name="Lasker B.A."/>
            <person name="Bell M."/>
            <person name="Klenk H.P."/>
            <person name="Sproer C."/>
            <person name="Schumann C."/>
            <person name="Schumann P."/>
            <person name="Brown J.M."/>
        </authorList>
    </citation>
    <scope>NUCLEOTIDE SEQUENCE [LARGE SCALE GENOMIC DNA]</scope>
    <source>
        <strain evidence="3 4">W9851</strain>
    </source>
</reference>
<dbReference type="Pfam" id="PF13561">
    <property type="entry name" value="adh_short_C2"/>
    <property type="match status" value="1"/>
</dbReference>
<organism evidence="3 4">
    <name type="scientific">Nocardia vulneris</name>
    <dbReference type="NCBI Taxonomy" id="1141657"/>
    <lineage>
        <taxon>Bacteria</taxon>
        <taxon>Bacillati</taxon>
        <taxon>Actinomycetota</taxon>
        <taxon>Actinomycetes</taxon>
        <taxon>Mycobacteriales</taxon>
        <taxon>Nocardiaceae</taxon>
        <taxon>Nocardia</taxon>
    </lineage>
</organism>
<dbReference type="PRINTS" id="PR00081">
    <property type="entry name" value="GDHRDH"/>
</dbReference>
<keyword evidence="4" id="KW-1185">Reference proteome</keyword>
<comment type="similarity">
    <text evidence="1">Belongs to the short-chain dehydrogenases/reductases (SDR) family.</text>
</comment>